<keyword evidence="4 5" id="KW-0660">Purine salvage</keyword>
<feature type="binding site" evidence="5">
    <location>
        <position position="156"/>
    </location>
    <ligand>
        <name>xanthine</name>
        <dbReference type="ChEBI" id="CHEBI:17712"/>
    </ligand>
</feature>
<evidence type="ECO:0000256" key="4">
    <source>
        <dbReference type="ARBA" id="ARBA00022726"/>
    </source>
</evidence>
<feature type="domain" description="Phosphoribosyltransferase" evidence="7">
    <location>
        <begin position="35"/>
        <end position="152"/>
    </location>
</feature>
<gene>
    <name evidence="5" type="primary">xpt</name>
    <name evidence="8" type="ORF">NRE15_12360</name>
</gene>
<dbReference type="Gene3D" id="3.40.50.2020">
    <property type="match status" value="1"/>
</dbReference>
<evidence type="ECO:0000259" key="7">
    <source>
        <dbReference type="Pfam" id="PF00156"/>
    </source>
</evidence>
<sequence>MKLLEEKIQTSGKVIEPDILKVDSFINHMLDPELIMAMGEDFYQHFKDKPITKILTLEVSGIAIAFAAGHYFKVPVLFAKKIESLTLGDDVYSTQVISYTKQKEYTVKINRSFLTADDHVLIIDDFLAKGEALKGLLELCRQAGASVEGIGIAIEKVFQGGGDRHRQQGYDVYSQAMIERFENGRVVFSPPQ</sequence>
<dbReference type="RefSeq" id="WP_313793187.1">
    <property type="nucleotide sequence ID" value="NZ_CP102453.1"/>
</dbReference>
<dbReference type="NCBIfam" id="TIGR01744">
    <property type="entry name" value="XPRTase"/>
    <property type="match status" value="1"/>
</dbReference>
<dbReference type="InterPro" id="IPR029057">
    <property type="entry name" value="PRTase-like"/>
</dbReference>
<dbReference type="EMBL" id="CP102453">
    <property type="protein sequence ID" value="UUX33683.1"/>
    <property type="molecule type" value="Genomic_DNA"/>
</dbReference>
<dbReference type="CDD" id="cd06223">
    <property type="entry name" value="PRTases_typeI"/>
    <property type="match status" value="1"/>
</dbReference>
<dbReference type="NCBIfam" id="NF006671">
    <property type="entry name" value="PRK09219.1"/>
    <property type="match status" value="1"/>
</dbReference>
<organism evidence="8 9">
    <name type="scientific">Fundicoccus culcitae</name>
    <dbReference type="NCBI Taxonomy" id="2969821"/>
    <lineage>
        <taxon>Bacteria</taxon>
        <taxon>Bacillati</taxon>
        <taxon>Bacillota</taxon>
        <taxon>Bacilli</taxon>
        <taxon>Lactobacillales</taxon>
        <taxon>Aerococcaceae</taxon>
        <taxon>Fundicoccus</taxon>
    </lineage>
</organism>
<evidence type="ECO:0000313" key="8">
    <source>
        <dbReference type="EMBL" id="UUX33683.1"/>
    </source>
</evidence>
<name>A0ABY5P4L4_9LACT</name>
<dbReference type="HAMAP" id="MF_01184">
    <property type="entry name" value="XPRTase"/>
    <property type="match status" value="1"/>
</dbReference>
<reference evidence="8 9" key="1">
    <citation type="submission" date="2022-08" db="EMBL/GenBank/DDBJ databases">
        <title>Aerococcaceae sp. nov isolated from spoiled eye mask.</title>
        <authorList>
            <person name="Zhou G."/>
            <person name="Xie X.-B."/>
            <person name="Shi Q.-S."/>
            <person name="Wang Y.-S."/>
            <person name="Wen X."/>
            <person name="Peng H."/>
            <person name="Yang X.-J."/>
            <person name="Tao H.-B."/>
            <person name="Huang X.-M."/>
        </authorList>
    </citation>
    <scope>NUCLEOTIDE SEQUENCE [LARGE SCALE GENOMIC DNA]</scope>
    <source>
        <strain evidence="9">DM20194951</strain>
    </source>
</reference>
<feature type="binding site" evidence="5">
    <location>
        <position position="20"/>
    </location>
    <ligand>
        <name>xanthine</name>
        <dbReference type="ChEBI" id="CHEBI:17712"/>
    </ligand>
</feature>
<keyword evidence="9" id="KW-1185">Reference proteome</keyword>
<dbReference type="PANTHER" id="PTHR43864">
    <property type="entry name" value="HYPOXANTHINE/GUANINE PHOSPHORIBOSYLTRANSFERASE"/>
    <property type="match status" value="1"/>
</dbReference>
<evidence type="ECO:0000256" key="6">
    <source>
        <dbReference type="NCBIfam" id="TIGR01744"/>
    </source>
</evidence>
<dbReference type="PANTHER" id="PTHR43864:SF1">
    <property type="entry name" value="XANTHINE PHOSPHORIBOSYLTRANSFERASE"/>
    <property type="match status" value="1"/>
</dbReference>
<dbReference type="GO" id="GO:0000310">
    <property type="term" value="F:xanthine phosphoribosyltransferase activity"/>
    <property type="evidence" value="ECO:0007669"/>
    <property type="project" value="UniProtKB-EC"/>
</dbReference>
<comment type="similarity">
    <text evidence="5">Belongs to the purine/pyrimidine phosphoribosyltransferase family. Xpt subfamily.</text>
</comment>
<evidence type="ECO:0000256" key="2">
    <source>
        <dbReference type="ARBA" id="ARBA00022676"/>
    </source>
</evidence>
<comment type="catalytic activity">
    <reaction evidence="5">
        <text>XMP + diphosphate = xanthine + 5-phospho-alpha-D-ribose 1-diphosphate</text>
        <dbReference type="Rhea" id="RHEA:10800"/>
        <dbReference type="ChEBI" id="CHEBI:17712"/>
        <dbReference type="ChEBI" id="CHEBI:33019"/>
        <dbReference type="ChEBI" id="CHEBI:57464"/>
        <dbReference type="ChEBI" id="CHEBI:58017"/>
        <dbReference type="EC" id="2.4.2.22"/>
    </reaction>
</comment>
<accession>A0ABY5P4L4</accession>
<comment type="function">
    <text evidence="5">Converts the preformed base xanthine, a product of nucleic acid breakdown, to xanthosine 5'-monophosphate (XMP), so it can be reused for RNA or DNA synthesis.</text>
</comment>
<keyword evidence="1 5" id="KW-0963">Cytoplasm</keyword>
<comment type="subcellular location">
    <subcellularLocation>
        <location evidence="5">Cytoplasm</location>
    </subcellularLocation>
</comment>
<evidence type="ECO:0000256" key="5">
    <source>
        <dbReference type="HAMAP-Rule" id="MF_01184"/>
    </source>
</evidence>
<feature type="binding site" evidence="5">
    <location>
        <begin position="128"/>
        <end position="132"/>
    </location>
    <ligand>
        <name>5-phospho-alpha-D-ribose 1-diphosphate</name>
        <dbReference type="ChEBI" id="CHEBI:58017"/>
    </ligand>
</feature>
<dbReference type="InterPro" id="IPR010079">
    <property type="entry name" value="Xanthine_PRibTrfase"/>
</dbReference>
<evidence type="ECO:0000313" key="9">
    <source>
        <dbReference type="Proteomes" id="UP001315967"/>
    </source>
</evidence>
<keyword evidence="2 5" id="KW-0328">Glycosyltransferase</keyword>
<evidence type="ECO:0000256" key="1">
    <source>
        <dbReference type="ARBA" id="ARBA00022490"/>
    </source>
</evidence>
<evidence type="ECO:0000256" key="3">
    <source>
        <dbReference type="ARBA" id="ARBA00022679"/>
    </source>
</evidence>
<dbReference type="SUPFAM" id="SSF53271">
    <property type="entry name" value="PRTase-like"/>
    <property type="match status" value="1"/>
</dbReference>
<dbReference type="Proteomes" id="UP001315967">
    <property type="component" value="Chromosome"/>
</dbReference>
<comment type="pathway">
    <text evidence="5">Purine metabolism; XMP biosynthesis via salvage pathway; XMP from xanthine: step 1/1.</text>
</comment>
<dbReference type="Pfam" id="PF00156">
    <property type="entry name" value="Pribosyltran"/>
    <property type="match status" value="1"/>
</dbReference>
<feature type="binding site" evidence="5">
    <location>
        <position position="27"/>
    </location>
    <ligand>
        <name>xanthine</name>
        <dbReference type="ChEBI" id="CHEBI:17712"/>
    </ligand>
</feature>
<dbReference type="InterPro" id="IPR000836">
    <property type="entry name" value="PRTase_dom"/>
</dbReference>
<dbReference type="InterPro" id="IPR050118">
    <property type="entry name" value="Pur/Pyrimidine_PRTase"/>
</dbReference>
<keyword evidence="3 5" id="KW-0808">Transferase</keyword>
<proteinExistence type="inferred from homology"/>
<dbReference type="EC" id="2.4.2.22" evidence="5 6"/>
<comment type="subunit">
    <text evidence="5">Homodimer.</text>
</comment>
<protein>
    <recommendedName>
        <fullName evidence="5 6">Xanthine phosphoribosyltransferase</fullName>
        <shortName evidence="5">XPRTase</shortName>
        <ecNumber evidence="5 6">2.4.2.22</ecNumber>
    </recommendedName>
</protein>